<evidence type="ECO:0000313" key="1">
    <source>
        <dbReference type="EMBL" id="ANT44277.1"/>
    </source>
</evidence>
<reference evidence="2" key="1">
    <citation type="submission" date="2016-04" db="EMBL/GenBank/DDBJ databases">
        <authorList>
            <person name="Gasior T."/>
        </authorList>
    </citation>
    <scope>NUCLEOTIDE SEQUENCE [LARGE SCALE GENOMIC DNA]</scope>
</reference>
<accession>A0A1X9I888</accession>
<proteinExistence type="predicted"/>
<sequence>MRMVVVTQDQSTAQPKASLDLEVQTDDWVEGELNKVG</sequence>
<protein>
    <submittedName>
        <fullName evidence="1">Uncharacterized protein</fullName>
    </submittedName>
</protein>
<gene>
    <name evidence="1" type="ORF">vB_Pae575P-3_01</name>
</gene>
<keyword evidence="2" id="KW-1185">Reference proteome</keyword>
<evidence type="ECO:0000313" key="2">
    <source>
        <dbReference type="Proteomes" id="UP000225805"/>
    </source>
</evidence>
<organism evidence="1 2">
    <name type="scientific">Pseudomonas phage vB_Pae575P-3</name>
    <dbReference type="NCBI Taxonomy" id="1868829"/>
    <lineage>
        <taxon>Viruses</taxon>
        <taxon>Duplodnaviria</taxon>
        <taxon>Heunggongvirae</taxon>
        <taxon>Uroviricota</taxon>
        <taxon>Caudoviricetes</taxon>
        <taxon>Schitoviridae</taxon>
        <taxon>Migulavirinae</taxon>
        <taxon>Litunavirus</taxon>
        <taxon>Litunavirus Pae575p3</taxon>
    </lineage>
</organism>
<dbReference type="EMBL" id="KX171209">
    <property type="protein sequence ID" value="ANT44277.1"/>
    <property type="molecule type" value="Genomic_DNA"/>
</dbReference>
<name>A0A1X9I888_9CAUD</name>
<dbReference type="Proteomes" id="UP000225805">
    <property type="component" value="Genome"/>
</dbReference>